<evidence type="ECO:0000256" key="1">
    <source>
        <dbReference type="SAM" id="MobiDB-lite"/>
    </source>
</evidence>
<name>A0A1Z5K5V0_FISSO</name>
<feature type="compositionally biased region" description="Basic residues" evidence="1">
    <location>
        <begin position="361"/>
        <end position="370"/>
    </location>
</feature>
<dbReference type="InParanoid" id="A0A1Z5K5V0"/>
<keyword evidence="3" id="KW-1185">Reference proteome</keyword>
<evidence type="ECO:0000313" key="3">
    <source>
        <dbReference type="Proteomes" id="UP000198406"/>
    </source>
</evidence>
<dbReference type="OrthoDB" id="120976at2759"/>
<gene>
    <name evidence="2" type="ORF">FisN_29Hu101</name>
</gene>
<feature type="region of interest" description="Disordered" evidence="1">
    <location>
        <begin position="336"/>
        <end position="370"/>
    </location>
</feature>
<evidence type="ECO:0000313" key="2">
    <source>
        <dbReference type="EMBL" id="GAX21663.1"/>
    </source>
</evidence>
<sequence length="370" mass="41765">MEMTLAGNELERCSFAFRDGGKEFVNVLEKRQSAFGTLNIYFGKLGKAFKCDNLQRLLKLDVFEKLKLHSLDEKECAILPFSAQVNGLDYDVDAHLFEPEDFESVNIVAKDLNLRLILDNSNNFNEVVNSVLDRVAASGKVERLTLATHYIEFPSDAFPYREIDDLTPFTRALVTAIINNPKLSYLDLSSMYWHMDWAPHVKEIFEALEAHEEIRTLKISQYRYNDPNYSWLKQLLSRNRKIAVVGDWNERLSYGSSVDKLYALNGLYCGSADLKQDAASSRPLLVVTSLIEKALRNFQHISLLLADHSDILCEFLNDVELEALVAVPSVPEETLAPATVPTESKHHGTSKRSSKTSSSRAAKRAARGTK</sequence>
<comment type="caution">
    <text evidence="2">The sequence shown here is derived from an EMBL/GenBank/DDBJ whole genome shotgun (WGS) entry which is preliminary data.</text>
</comment>
<dbReference type="Proteomes" id="UP000198406">
    <property type="component" value="Unassembled WGS sequence"/>
</dbReference>
<dbReference type="SUPFAM" id="SSF52047">
    <property type="entry name" value="RNI-like"/>
    <property type="match status" value="1"/>
</dbReference>
<dbReference type="AlphaFoldDB" id="A0A1Z5K5V0"/>
<proteinExistence type="predicted"/>
<protein>
    <submittedName>
        <fullName evidence="2">Uncharacterized protein</fullName>
    </submittedName>
</protein>
<dbReference type="EMBL" id="BDSP01000170">
    <property type="protein sequence ID" value="GAX21663.1"/>
    <property type="molecule type" value="Genomic_DNA"/>
</dbReference>
<accession>A0A1Z5K5V0</accession>
<organism evidence="2 3">
    <name type="scientific">Fistulifera solaris</name>
    <name type="common">Oleaginous diatom</name>
    <dbReference type="NCBI Taxonomy" id="1519565"/>
    <lineage>
        <taxon>Eukaryota</taxon>
        <taxon>Sar</taxon>
        <taxon>Stramenopiles</taxon>
        <taxon>Ochrophyta</taxon>
        <taxon>Bacillariophyta</taxon>
        <taxon>Bacillariophyceae</taxon>
        <taxon>Bacillariophycidae</taxon>
        <taxon>Naviculales</taxon>
        <taxon>Naviculaceae</taxon>
        <taxon>Fistulifera</taxon>
    </lineage>
</organism>
<reference evidence="2 3" key="1">
    <citation type="journal article" date="2015" name="Plant Cell">
        <title>Oil accumulation by the oleaginous diatom Fistulifera solaris as revealed by the genome and transcriptome.</title>
        <authorList>
            <person name="Tanaka T."/>
            <person name="Maeda Y."/>
            <person name="Veluchamy A."/>
            <person name="Tanaka M."/>
            <person name="Abida H."/>
            <person name="Marechal E."/>
            <person name="Bowler C."/>
            <person name="Muto M."/>
            <person name="Sunaga Y."/>
            <person name="Tanaka M."/>
            <person name="Yoshino T."/>
            <person name="Taniguchi T."/>
            <person name="Fukuda Y."/>
            <person name="Nemoto M."/>
            <person name="Matsumoto M."/>
            <person name="Wong P.S."/>
            <person name="Aburatani S."/>
            <person name="Fujibuchi W."/>
        </authorList>
    </citation>
    <scope>NUCLEOTIDE SEQUENCE [LARGE SCALE GENOMIC DNA]</scope>
    <source>
        <strain evidence="2 3">JPCC DA0580</strain>
    </source>
</reference>